<feature type="compositionally biased region" description="Basic and acidic residues" evidence="1">
    <location>
        <begin position="72"/>
        <end position="83"/>
    </location>
</feature>
<protein>
    <submittedName>
        <fullName evidence="2">Uncharacterized protein</fullName>
    </submittedName>
</protein>
<feature type="non-terminal residue" evidence="2">
    <location>
        <position position="83"/>
    </location>
</feature>
<accession>A0A0B6Y4G5</accession>
<feature type="region of interest" description="Disordered" evidence="1">
    <location>
        <begin position="62"/>
        <end position="83"/>
    </location>
</feature>
<dbReference type="AlphaFoldDB" id="A0A0B6Y4G5"/>
<evidence type="ECO:0000256" key="1">
    <source>
        <dbReference type="SAM" id="MobiDB-lite"/>
    </source>
</evidence>
<organism evidence="2">
    <name type="scientific">Arion vulgaris</name>
    <dbReference type="NCBI Taxonomy" id="1028688"/>
    <lineage>
        <taxon>Eukaryota</taxon>
        <taxon>Metazoa</taxon>
        <taxon>Spiralia</taxon>
        <taxon>Lophotrochozoa</taxon>
        <taxon>Mollusca</taxon>
        <taxon>Gastropoda</taxon>
        <taxon>Heterobranchia</taxon>
        <taxon>Euthyneura</taxon>
        <taxon>Panpulmonata</taxon>
        <taxon>Eupulmonata</taxon>
        <taxon>Stylommatophora</taxon>
        <taxon>Helicina</taxon>
        <taxon>Arionoidea</taxon>
        <taxon>Arionidae</taxon>
        <taxon>Arion</taxon>
    </lineage>
</organism>
<dbReference type="EMBL" id="HACG01003881">
    <property type="protein sequence ID" value="CEK50746.1"/>
    <property type="molecule type" value="Transcribed_RNA"/>
</dbReference>
<gene>
    <name evidence="2" type="primary">ORF11562</name>
</gene>
<evidence type="ECO:0000313" key="2">
    <source>
        <dbReference type="EMBL" id="CEK50746.1"/>
    </source>
</evidence>
<sequence length="83" mass="9028">LSPTLSPSFTSPSVTVCHTSTSHTDDFLTQLSSPYTPALPSQPLSPTVNLLDIDIPSNDNKEFVQEVSSSEKTSKSRFELSEK</sequence>
<feature type="non-terminal residue" evidence="2">
    <location>
        <position position="1"/>
    </location>
</feature>
<reference evidence="2" key="1">
    <citation type="submission" date="2014-12" db="EMBL/GenBank/DDBJ databases">
        <title>Insight into the proteome of Arion vulgaris.</title>
        <authorList>
            <person name="Aradska J."/>
            <person name="Bulat T."/>
            <person name="Smidak R."/>
            <person name="Sarate P."/>
            <person name="Gangsoo J."/>
            <person name="Sialana F."/>
            <person name="Bilban M."/>
            <person name="Lubec G."/>
        </authorList>
    </citation>
    <scope>NUCLEOTIDE SEQUENCE</scope>
    <source>
        <tissue evidence="2">Skin</tissue>
    </source>
</reference>
<proteinExistence type="predicted"/>
<name>A0A0B6Y4G5_9EUPU</name>